<dbReference type="Gene3D" id="2.60.120.590">
    <property type="entry name" value="Alpha-ketoglutarate-dependent dioxygenase AlkB-like"/>
    <property type="match status" value="1"/>
</dbReference>
<dbReference type="PANTHER" id="PTHR21052:SF0">
    <property type="entry name" value="ALPHA-KETOGLUTARATE-DEPENDENT DIOXYGENASE ALKB HOMOLOG 7, MITOCHONDRIAL"/>
    <property type="match status" value="1"/>
</dbReference>
<evidence type="ECO:0000259" key="1">
    <source>
        <dbReference type="PROSITE" id="PS51471"/>
    </source>
</evidence>
<dbReference type="SUPFAM" id="SSF51197">
    <property type="entry name" value="Clavaminate synthase-like"/>
    <property type="match status" value="1"/>
</dbReference>
<evidence type="ECO:0000313" key="2">
    <source>
        <dbReference type="EMBL" id="KAJ1916425.1"/>
    </source>
</evidence>
<dbReference type="InterPro" id="IPR005123">
    <property type="entry name" value="Oxoglu/Fe-dep_dioxygenase_dom"/>
</dbReference>
<dbReference type="GO" id="GO:0006974">
    <property type="term" value="P:DNA damage response"/>
    <property type="evidence" value="ECO:0007669"/>
    <property type="project" value="InterPro"/>
</dbReference>
<dbReference type="PROSITE" id="PS51471">
    <property type="entry name" value="FE2OG_OXY"/>
    <property type="match status" value="1"/>
</dbReference>
<keyword evidence="3" id="KW-1185">Reference proteome</keyword>
<dbReference type="AlphaFoldDB" id="A0A9W8A1R7"/>
<proteinExistence type="predicted"/>
<dbReference type="Pfam" id="PF13532">
    <property type="entry name" value="2OG-FeII_Oxy_2"/>
    <property type="match status" value="1"/>
</dbReference>
<feature type="domain" description="Fe2OG dioxygenase" evidence="1">
    <location>
        <begin position="155"/>
        <end position="280"/>
    </location>
</feature>
<dbReference type="InterPro" id="IPR032870">
    <property type="entry name" value="ALKBH7-like"/>
</dbReference>
<name>A0A9W8A1R7_9FUNG</name>
<dbReference type="InterPro" id="IPR027450">
    <property type="entry name" value="AlkB-like"/>
</dbReference>
<evidence type="ECO:0000313" key="3">
    <source>
        <dbReference type="Proteomes" id="UP001150538"/>
    </source>
</evidence>
<dbReference type="GO" id="GO:0006631">
    <property type="term" value="P:fatty acid metabolic process"/>
    <property type="evidence" value="ECO:0007669"/>
    <property type="project" value="TreeGrafter"/>
</dbReference>
<dbReference type="GO" id="GO:0005759">
    <property type="term" value="C:mitochondrial matrix"/>
    <property type="evidence" value="ECO:0007669"/>
    <property type="project" value="TreeGrafter"/>
</dbReference>
<reference evidence="2" key="1">
    <citation type="submission" date="2022-07" db="EMBL/GenBank/DDBJ databases">
        <title>Phylogenomic reconstructions and comparative analyses of Kickxellomycotina fungi.</title>
        <authorList>
            <person name="Reynolds N.K."/>
            <person name="Stajich J.E."/>
            <person name="Barry K."/>
            <person name="Grigoriev I.V."/>
            <person name="Crous P."/>
            <person name="Smith M.E."/>
        </authorList>
    </citation>
    <scope>NUCLEOTIDE SEQUENCE</scope>
    <source>
        <strain evidence="2">NBRC 100468</strain>
    </source>
</reference>
<comment type="caution">
    <text evidence="2">The sequence shown here is derived from an EMBL/GenBank/DDBJ whole genome shotgun (WGS) entry which is preliminary data.</text>
</comment>
<gene>
    <name evidence="2" type="ORF">H4219_003790</name>
</gene>
<dbReference type="OrthoDB" id="412814at2759"/>
<sequence>MGTNSKGETERELFRDLFGDSDVETAETQEHCKQVTLPNTFDNSYSHLMGCIKNVDIRTLFNNDATEEAREIPGLVFQKRILPPELSTAFFKYLEHVYFSETPKSGDTCDIQPRTNQGMYFGEFPQFHPFSFLEQICRLHPSLLPASIRNRTPSLFNQAIINLYDDEEGIGDHVDLFRFEDGVVGFSFGGPCVMQFRKATQADKLKAAAQDPKGPYGVSKKALCYENYHKILLESGDVYAMSGEARYEWTHGIKETSREHLQGFDIARARRISVTLRKLVDSNNGCN</sequence>
<dbReference type="Proteomes" id="UP001150538">
    <property type="component" value="Unassembled WGS sequence"/>
</dbReference>
<dbReference type="PANTHER" id="PTHR21052">
    <property type="entry name" value="SPERMATOGENESIS ASSOCIATED 11-RELATED"/>
    <property type="match status" value="1"/>
</dbReference>
<dbReference type="EMBL" id="JANBPU010000103">
    <property type="protein sequence ID" value="KAJ1916425.1"/>
    <property type="molecule type" value="Genomic_DNA"/>
</dbReference>
<protein>
    <recommendedName>
        <fullName evidence="1">Fe2OG dioxygenase domain-containing protein</fullName>
    </recommendedName>
</protein>
<accession>A0A9W8A1R7</accession>
<organism evidence="2 3">
    <name type="scientific">Mycoemilia scoparia</name>
    <dbReference type="NCBI Taxonomy" id="417184"/>
    <lineage>
        <taxon>Eukaryota</taxon>
        <taxon>Fungi</taxon>
        <taxon>Fungi incertae sedis</taxon>
        <taxon>Zoopagomycota</taxon>
        <taxon>Kickxellomycotina</taxon>
        <taxon>Kickxellomycetes</taxon>
        <taxon>Kickxellales</taxon>
        <taxon>Kickxellaceae</taxon>
        <taxon>Mycoemilia</taxon>
    </lineage>
</organism>
<dbReference type="InterPro" id="IPR037151">
    <property type="entry name" value="AlkB-like_sf"/>
</dbReference>